<evidence type="ECO:0000313" key="1">
    <source>
        <dbReference type="EMBL" id="JAH32550.1"/>
    </source>
</evidence>
<reference evidence="1" key="2">
    <citation type="journal article" date="2015" name="Fish Shellfish Immunol.">
        <title>Early steps in the European eel (Anguilla anguilla)-Vibrio vulnificus interaction in the gills: Role of the RtxA13 toxin.</title>
        <authorList>
            <person name="Callol A."/>
            <person name="Pajuelo D."/>
            <person name="Ebbesson L."/>
            <person name="Teles M."/>
            <person name="MacKenzie S."/>
            <person name="Amaro C."/>
        </authorList>
    </citation>
    <scope>NUCLEOTIDE SEQUENCE</scope>
</reference>
<dbReference type="EMBL" id="GBXM01076027">
    <property type="protein sequence ID" value="JAH32550.1"/>
    <property type="molecule type" value="Transcribed_RNA"/>
</dbReference>
<organism evidence="1">
    <name type="scientific">Anguilla anguilla</name>
    <name type="common">European freshwater eel</name>
    <name type="synonym">Muraena anguilla</name>
    <dbReference type="NCBI Taxonomy" id="7936"/>
    <lineage>
        <taxon>Eukaryota</taxon>
        <taxon>Metazoa</taxon>
        <taxon>Chordata</taxon>
        <taxon>Craniata</taxon>
        <taxon>Vertebrata</taxon>
        <taxon>Euteleostomi</taxon>
        <taxon>Actinopterygii</taxon>
        <taxon>Neopterygii</taxon>
        <taxon>Teleostei</taxon>
        <taxon>Anguilliformes</taxon>
        <taxon>Anguillidae</taxon>
        <taxon>Anguilla</taxon>
    </lineage>
</organism>
<accession>A0A0E9RVQ3</accession>
<name>A0A0E9RVQ3_ANGAN</name>
<proteinExistence type="predicted"/>
<dbReference type="AlphaFoldDB" id="A0A0E9RVQ3"/>
<protein>
    <submittedName>
        <fullName evidence="1">Uncharacterized protein</fullName>
    </submittedName>
</protein>
<sequence length="22" mass="2565">MHNICFGTVFLCYGSLTELFIR</sequence>
<reference evidence="1" key="1">
    <citation type="submission" date="2014-11" db="EMBL/GenBank/DDBJ databases">
        <authorList>
            <person name="Amaro Gonzalez C."/>
        </authorList>
    </citation>
    <scope>NUCLEOTIDE SEQUENCE</scope>
</reference>